<keyword evidence="5" id="KW-0966">Cell projection</keyword>
<dbReference type="GO" id="GO:0008285">
    <property type="term" value="P:negative regulation of cell population proliferation"/>
    <property type="evidence" value="ECO:0007669"/>
    <property type="project" value="InterPro"/>
</dbReference>
<evidence type="ECO:0000256" key="2">
    <source>
        <dbReference type="ARBA" id="ARBA00004496"/>
    </source>
</evidence>
<dbReference type="EMBL" id="JAFDVH010000002">
    <property type="protein sequence ID" value="KAG7488710.1"/>
    <property type="molecule type" value="Genomic_DNA"/>
</dbReference>
<evidence type="ECO:0000259" key="8">
    <source>
        <dbReference type="Pfam" id="PF23277"/>
    </source>
</evidence>
<dbReference type="OrthoDB" id="2115465at2759"/>
<feature type="compositionally biased region" description="Acidic residues" evidence="6">
    <location>
        <begin position="1308"/>
        <end position="1318"/>
    </location>
</feature>
<evidence type="ECO:0000256" key="1">
    <source>
        <dbReference type="ARBA" id="ARBA00004138"/>
    </source>
</evidence>
<feature type="region of interest" description="Disordered" evidence="6">
    <location>
        <begin position="1"/>
        <end position="26"/>
    </location>
</feature>
<dbReference type="Pfam" id="PF23277">
    <property type="entry name" value="Ig_Dlec1_1"/>
    <property type="match status" value="1"/>
</dbReference>
<dbReference type="Gene3D" id="2.60.40.10">
    <property type="entry name" value="Immunoglobulins"/>
    <property type="match status" value="9"/>
</dbReference>
<feature type="domain" description="HYDIN/VesB/CFA65-like Ig-like" evidence="7">
    <location>
        <begin position="1591"/>
        <end position="1677"/>
    </location>
</feature>
<evidence type="ECO:0000259" key="7">
    <source>
        <dbReference type="Pfam" id="PF22544"/>
    </source>
</evidence>
<feature type="region of interest" description="Disordered" evidence="6">
    <location>
        <begin position="1270"/>
        <end position="1323"/>
    </location>
</feature>
<organism evidence="9 10">
    <name type="scientific">Megalops atlanticus</name>
    <name type="common">Tarpon</name>
    <name type="synonym">Clupea gigantea</name>
    <dbReference type="NCBI Taxonomy" id="7932"/>
    <lineage>
        <taxon>Eukaryota</taxon>
        <taxon>Metazoa</taxon>
        <taxon>Chordata</taxon>
        <taxon>Craniata</taxon>
        <taxon>Vertebrata</taxon>
        <taxon>Euteleostomi</taxon>
        <taxon>Actinopterygii</taxon>
        <taxon>Neopterygii</taxon>
        <taxon>Teleostei</taxon>
        <taxon>Elopiformes</taxon>
        <taxon>Megalopidae</taxon>
        <taxon>Megalops</taxon>
    </lineage>
</organism>
<evidence type="ECO:0000313" key="10">
    <source>
        <dbReference type="Proteomes" id="UP001046870"/>
    </source>
</evidence>
<feature type="compositionally biased region" description="Low complexity" evidence="6">
    <location>
        <begin position="1286"/>
        <end position="1298"/>
    </location>
</feature>
<evidence type="ECO:0000256" key="5">
    <source>
        <dbReference type="ARBA" id="ARBA00023273"/>
    </source>
</evidence>
<name>A0A9D3QHK3_MEGAT</name>
<dbReference type="GO" id="GO:0005737">
    <property type="term" value="C:cytoplasm"/>
    <property type="evidence" value="ECO:0007669"/>
    <property type="project" value="UniProtKB-SubCell"/>
</dbReference>
<keyword evidence="10" id="KW-1185">Reference proteome</keyword>
<dbReference type="GO" id="GO:0005929">
    <property type="term" value="C:cilium"/>
    <property type="evidence" value="ECO:0007669"/>
    <property type="project" value="UniProtKB-SubCell"/>
</dbReference>
<feature type="domain" description="HYDIN/VesB/CFA65-like Ig-like" evidence="7">
    <location>
        <begin position="417"/>
        <end position="527"/>
    </location>
</feature>
<reference evidence="9" key="1">
    <citation type="submission" date="2021-01" db="EMBL/GenBank/DDBJ databases">
        <authorList>
            <person name="Zahm M."/>
            <person name="Roques C."/>
            <person name="Cabau C."/>
            <person name="Klopp C."/>
            <person name="Donnadieu C."/>
            <person name="Jouanno E."/>
            <person name="Lampietro C."/>
            <person name="Louis A."/>
            <person name="Herpin A."/>
            <person name="Echchiki A."/>
            <person name="Berthelot C."/>
            <person name="Parey E."/>
            <person name="Roest-Crollius H."/>
            <person name="Braasch I."/>
            <person name="Postlethwait J."/>
            <person name="Bobe J."/>
            <person name="Montfort J."/>
            <person name="Bouchez O."/>
            <person name="Begum T."/>
            <person name="Mejri S."/>
            <person name="Adams A."/>
            <person name="Chen W.-J."/>
            <person name="Guiguen Y."/>
        </authorList>
    </citation>
    <scope>NUCLEOTIDE SEQUENCE</scope>
    <source>
        <strain evidence="9">YG-15Mar2019-1</strain>
        <tissue evidence="9">Brain</tissue>
    </source>
</reference>
<gene>
    <name evidence="9" type="ORF">MATL_G00037280</name>
</gene>
<protein>
    <recommendedName>
        <fullName evidence="11">Deleted in lung and esophageal cancer protein 1</fullName>
    </recommendedName>
</protein>
<sequence>MLNQEPESQTQNAFDPVMNRHRPASEKTQDISHVLASIFKDLYTAEVIGKDTVANLTKSRRGGNSYHDRYVEELQQIHLEYNRRMTEADMLEKHILKARLQASAKEERVYNNIVEEVGDAYHQLGLPPVKSTFKWCVDNNLLKSSNLICPEDYITEEAPLIKPPRGKLTPGFAKTTVCFDKHINRLPQDDGYTEIPPPDRMAQSMLRDSEETLMLPSSPESSTSSQNKPNGKPGQDCRPTWMGGLSESCRSEERAALLKLKERHNFLRNPRFLPPHAHRGGKSLILPAKRVERLVQGRRVIVEESSPEEPVPVFLANPPIVLFTDYRVGQVYETTVELRNMTATSRHVRVIPPTTPNFSIGLGRFPGEGGTVAPGMSCQYTIRFAPDSLADYEDFVLVETQAPYPLIVPIEARRPPPILTLPSVLDCGYCLVGGVKIVEFLCQNKGLSDGTFCIMPKRLWPASNLRSVVTGSIAEQPPFGISPCLFDLLPGQATMVEVAFFPTTPGSCSQVFTIVCDNCQVKDITIQGTGQLIALELLSVTDGEDRPALGELCDLTAEHFIRFGSANPHSLLQKTLVIRNNAHLELPFHWQIMKPNLQDPLLGEEQDPAHIQYQLATEGVFDISPQVGLLAPHQDHEFLLSYCPLELKEYHSVFHLVVRDIPDPPKEPDDKGTPQHLEVATKVNDVIVMEIEVKGSTEPYKVLLEPYAIHFPGETFIGTAIRKRFKMWNNSKSCIQFQWDRLCDCHIMEVEPPVGEIEMNECCDLELVLTGGKPGPFVTSLLCHIQYHCEPIALAVEATFKGPNLSISVPSLDLGLMKLGDQAQSSIQITNNTQLEASWIFHKRPEGQGNNEMQISIEPNRGVLPPLASCSVDVLFRPVACQHFETILELAVENGTGCHLLVQADVQSPWVCLLSCELTFPELYVGVSARGTVTLFNQTLLPAHFSWGKLQGKQASLCSACFSPSTGTLGPNAQMEVMVQFTAHTDVELTEVAAICEVKGMQEPLVLGFFAKAKGLHVSYSLPPDCPTADSQDSSALVLDFGGDVVLRKAVTKQLMITNHTAIPAPFRLEAEYFTGRPPTPTPPGGADSKHHASCLRRQLHPMQVKKAEEKEQQEFVNSLLAHGKGAAFFVQPASGTLGPFETQTVDITAFTNMWGDYRDHLICKVGDLEPEAIPIKMSVRGCPVYFQMMGPQLEAQTQGPIIRFGAHVSGGDTVSRSLRLNNTSPYNIRMDWETYNQEKGDRKLVDLVVWYGEAFPLKDADGNEVLRGKLGSSRSATPSWDRSHTPCSSGTSSSLRSECYPEGVTEQQEEDEDEEDKEAGITHPLTPLRKLISVHLRPHEGNVSDYPYCITPQQIVVPAGGSATIHVSFTPLTFSGPTNDPMCFGFALGFMSLDCKVASCIPGKVERAQGFELEPLRLDLQASVKPALLSVQMEEEEEALEFCAIASDLIQNKVRDSHKEQTLRESILTRNFQLRNTTEMRLYFKLSSQPPFSILLPQNRGRTGSSSRHPEEPQSLILRPQHNLQVKVAFHNSPSLLTYQSQAAEQLPPTVQLIHTDTGERKLQFQQNLTIEYSNNSVQTVPLRAHLSLPTLYLSDDTVDFGTCYVGQTHIKEVFLCNRGGSHSHWTAFVVDGETSPFRVSPGFGVLEHLVGSCRQPLQISFTASDQGESRATVKVQGILGEPPIQLLVQGRGSFDERYVSLLADE</sequence>
<dbReference type="PANTHER" id="PTHR46348">
    <property type="entry name" value="DELETED IN LUNG AND ESOPHAGEAL CANCER PROTEIN 1"/>
    <property type="match status" value="1"/>
</dbReference>
<dbReference type="Pfam" id="PF23316">
    <property type="entry name" value="Ig_DLEC1_6th"/>
    <property type="match status" value="1"/>
</dbReference>
<evidence type="ECO:0000256" key="3">
    <source>
        <dbReference type="ARBA" id="ARBA00022490"/>
    </source>
</evidence>
<feature type="domain" description="Deleted in lung and esophageal cancer protein 1 Ig-like" evidence="8">
    <location>
        <begin position="314"/>
        <end position="400"/>
    </location>
</feature>
<keyword evidence="3" id="KW-0963">Cytoplasm</keyword>
<feature type="compositionally biased region" description="Low complexity" evidence="6">
    <location>
        <begin position="212"/>
        <end position="225"/>
    </location>
</feature>
<evidence type="ECO:0000256" key="4">
    <source>
        <dbReference type="ARBA" id="ARBA00023069"/>
    </source>
</evidence>
<keyword evidence="4" id="KW-0969">Cilium</keyword>
<comment type="caution">
    <text evidence="9">The sequence shown here is derived from an EMBL/GenBank/DDBJ whole genome shotgun (WGS) entry which is preliminary data.</text>
</comment>
<dbReference type="PANTHER" id="PTHR46348:SF1">
    <property type="entry name" value="DELETED IN LUNG AND ESOPHAGEAL CANCER PROTEIN 1"/>
    <property type="match status" value="1"/>
</dbReference>
<evidence type="ECO:0000256" key="6">
    <source>
        <dbReference type="SAM" id="MobiDB-lite"/>
    </source>
</evidence>
<comment type="subcellular location">
    <subcellularLocation>
        <location evidence="1">Cell projection</location>
        <location evidence="1">Cilium</location>
    </subcellularLocation>
    <subcellularLocation>
        <location evidence="2">Cytoplasm</location>
    </subcellularLocation>
</comment>
<proteinExistence type="predicted"/>
<dbReference type="InterPro" id="IPR033304">
    <property type="entry name" value="DLEC1"/>
</dbReference>
<accession>A0A9D3QHK3</accession>
<feature type="region of interest" description="Disordered" evidence="6">
    <location>
        <begin position="211"/>
        <end position="245"/>
    </location>
</feature>
<dbReference type="InterPro" id="IPR013783">
    <property type="entry name" value="Ig-like_fold"/>
</dbReference>
<dbReference type="InterPro" id="IPR053879">
    <property type="entry name" value="HYDIN_VesB_CFA65-like_Ig"/>
</dbReference>
<evidence type="ECO:0000313" key="9">
    <source>
        <dbReference type="EMBL" id="KAG7488710.1"/>
    </source>
</evidence>
<feature type="compositionally biased region" description="Polar residues" evidence="6">
    <location>
        <begin position="1"/>
        <end position="13"/>
    </location>
</feature>
<dbReference type="GO" id="GO:0015631">
    <property type="term" value="F:tubulin binding"/>
    <property type="evidence" value="ECO:0007669"/>
    <property type="project" value="TreeGrafter"/>
</dbReference>
<dbReference type="InterPro" id="IPR059041">
    <property type="entry name" value="Ig_DLEC1_1"/>
</dbReference>
<evidence type="ECO:0008006" key="11">
    <source>
        <dbReference type="Google" id="ProtNLM"/>
    </source>
</evidence>
<dbReference type="Proteomes" id="UP001046870">
    <property type="component" value="Chromosome 2"/>
</dbReference>
<dbReference type="Pfam" id="PF22544">
    <property type="entry name" value="HYDIN_VesB_CFA65-like_Ig"/>
    <property type="match status" value="2"/>
</dbReference>